<protein>
    <submittedName>
        <fullName evidence="1">DUF4867 domain-containing protein</fullName>
    </submittedName>
</protein>
<dbReference type="EMBL" id="MWMH01000003">
    <property type="protein sequence ID" value="OOP73580.1"/>
    <property type="molecule type" value="Genomic_DNA"/>
</dbReference>
<dbReference type="Pfam" id="PF16161">
    <property type="entry name" value="DUF4867"/>
    <property type="match status" value="1"/>
</dbReference>
<organism evidence="1 2">
    <name type="scientific">Clostridium beijerinckii</name>
    <name type="common">Clostridium MP</name>
    <dbReference type="NCBI Taxonomy" id="1520"/>
    <lineage>
        <taxon>Bacteria</taxon>
        <taxon>Bacillati</taxon>
        <taxon>Bacillota</taxon>
        <taxon>Clostridia</taxon>
        <taxon>Eubacteriales</taxon>
        <taxon>Clostridiaceae</taxon>
        <taxon>Clostridium</taxon>
    </lineage>
</organism>
<evidence type="ECO:0000313" key="2">
    <source>
        <dbReference type="Proteomes" id="UP000190959"/>
    </source>
</evidence>
<gene>
    <name evidence="1" type="ORF">CBEIBR21_11170</name>
</gene>
<reference evidence="1 2" key="1">
    <citation type="submission" date="2017-02" db="EMBL/GenBank/DDBJ databases">
        <title>Genome sequence of Clostridium beijerinckii Br21.</title>
        <authorList>
            <person name="Fonseca B.C."/>
            <person name="Guazzaroni M.E."/>
            <person name="Riano-Pachon D.M."/>
            <person name="Reginatto V."/>
        </authorList>
    </citation>
    <scope>NUCLEOTIDE SEQUENCE [LARGE SCALE GENOMIC DNA]</scope>
    <source>
        <strain evidence="1 2">Br21</strain>
    </source>
</reference>
<dbReference type="RefSeq" id="WP_065418842.1">
    <property type="nucleotide sequence ID" value="NZ_CP107022.1"/>
</dbReference>
<comment type="caution">
    <text evidence="1">The sequence shown here is derived from an EMBL/GenBank/DDBJ whole genome shotgun (WGS) entry which is preliminary data.</text>
</comment>
<dbReference type="AlphaFoldDB" id="A0A1B9BGY2"/>
<evidence type="ECO:0000313" key="1">
    <source>
        <dbReference type="EMBL" id="OOP73580.1"/>
    </source>
</evidence>
<sequence length="207" mass="23355">MIIKNVNDKEFKKYGQVLKNYDCTEIIEKMKSTPLPEDVIYEPSIKELEELAIAKELQDREYGELPIQIGYCNGNNYMLNAVEYHRSSEINIAATDLILLIGSQQDIEDDYSYDTSKIEAFKVPAGTAIEVYATTLHYAPCNVNEEGFRCVVVLPRDTNLPLENKVEKSGEDALLFARNKWLIGHKDTDLGEQGAFIGLVGENISIK</sequence>
<proteinExistence type="predicted"/>
<accession>A0A1B9BGY2</accession>
<name>A0A1B9BGY2_CLOBE</name>
<dbReference type="InterPro" id="IPR032358">
    <property type="entry name" value="DUF4867"/>
</dbReference>
<dbReference type="Proteomes" id="UP000190959">
    <property type="component" value="Unassembled WGS sequence"/>
</dbReference>